<evidence type="ECO:0000313" key="2">
    <source>
        <dbReference type="EMBL" id="EEQ40268.1"/>
    </source>
</evidence>
<evidence type="ECO:0000256" key="1">
    <source>
        <dbReference type="SAM" id="MobiDB-lite"/>
    </source>
</evidence>
<organism evidence="2 3">
    <name type="scientific">Clavispora lusitaniae (strain ATCC 42720)</name>
    <name type="common">Yeast</name>
    <name type="synonym">Candida lusitaniae</name>
    <dbReference type="NCBI Taxonomy" id="306902"/>
    <lineage>
        <taxon>Eukaryota</taxon>
        <taxon>Fungi</taxon>
        <taxon>Dikarya</taxon>
        <taxon>Ascomycota</taxon>
        <taxon>Saccharomycotina</taxon>
        <taxon>Pichiomycetes</taxon>
        <taxon>Metschnikowiaceae</taxon>
        <taxon>Clavispora</taxon>
    </lineage>
</organism>
<sequence>MAIQWSYFFVYLFYFRVYFLRHFHLGTNERIFVDTCAQSTINACLPCGFSSRPKAPRKRDDTRKKNQNKSEHKDKNPTAARQKANNPGFSHHKLSSSDIDTYLPDARPSAGAISIDKRRQITCQYLHHQQRSENQCPKIQEAAGLFVCIRQTASTTENTLRWPKGRRGPFRCNMARPTSGNSKIFATRRSETGSGARNFQWRSRGRNRLPQRPTTTSSRTRTSPWSSMNANLAPIGTAPGPTSRSHRQKRSPCRKTAAC</sequence>
<feature type="compositionally biased region" description="Low complexity" evidence="1">
    <location>
        <begin position="210"/>
        <end position="227"/>
    </location>
</feature>
<proteinExistence type="predicted"/>
<protein>
    <submittedName>
        <fullName evidence="2">Uncharacterized protein</fullName>
    </submittedName>
</protein>
<accession>C4Y868</accession>
<dbReference type="InParanoid" id="C4Y868"/>
<dbReference type="AlphaFoldDB" id="C4Y868"/>
<name>C4Y868_CLAL4</name>
<dbReference type="HOGENOM" id="CLU_1073647_0_0_1"/>
<reference evidence="2 3" key="1">
    <citation type="journal article" date="2009" name="Nature">
        <title>Evolution of pathogenicity and sexual reproduction in eight Candida genomes.</title>
        <authorList>
            <person name="Butler G."/>
            <person name="Rasmussen M.D."/>
            <person name="Lin M.F."/>
            <person name="Santos M.A."/>
            <person name="Sakthikumar S."/>
            <person name="Munro C.A."/>
            <person name="Rheinbay E."/>
            <person name="Grabherr M."/>
            <person name="Forche A."/>
            <person name="Reedy J.L."/>
            <person name="Agrafioti I."/>
            <person name="Arnaud M.B."/>
            <person name="Bates S."/>
            <person name="Brown A.J."/>
            <person name="Brunke S."/>
            <person name="Costanzo M.C."/>
            <person name="Fitzpatrick D.A."/>
            <person name="de Groot P.W."/>
            <person name="Harris D."/>
            <person name="Hoyer L.L."/>
            <person name="Hube B."/>
            <person name="Klis F.M."/>
            <person name="Kodira C."/>
            <person name="Lennard N."/>
            <person name="Logue M.E."/>
            <person name="Martin R."/>
            <person name="Neiman A.M."/>
            <person name="Nikolaou E."/>
            <person name="Quail M.A."/>
            <person name="Quinn J."/>
            <person name="Santos M.C."/>
            <person name="Schmitzberger F.F."/>
            <person name="Sherlock G."/>
            <person name="Shah P."/>
            <person name="Silverstein K.A."/>
            <person name="Skrzypek M.S."/>
            <person name="Soll D."/>
            <person name="Staggs R."/>
            <person name="Stansfield I."/>
            <person name="Stumpf M.P."/>
            <person name="Sudbery P.E."/>
            <person name="Srikantha T."/>
            <person name="Zeng Q."/>
            <person name="Berman J."/>
            <person name="Berriman M."/>
            <person name="Heitman J."/>
            <person name="Gow N.A."/>
            <person name="Lorenz M.C."/>
            <person name="Birren B.W."/>
            <person name="Kellis M."/>
            <person name="Cuomo C.A."/>
        </authorList>
    </citation>
    <scope>NUCLEOTIDE SEQUENCE [LARGE SCALE GENOMIC DNA]</scope>
    <source>
        <strain evidence="2 3">ATCC 42720</strain>
    </source>
</reference>
<feature type="region of interest" description="Disordered" evidence="1">
    <location>
        <begin position="52"/>
        <end position="94"/>
    </location>
</feature>
<feature type="region of interest" description="Disordered" evidence="1">
    <location>
        <begin position="185"/>
        <end position="259"/>
    </location>
</feature>
<dbReference type="Proteomes" id="UP000007703">
    <property type="component" value="Unassembled WGS sequence"/>
</dbReference>
<feature type="compositionally biased region" description="Basic and acidic residues" evidence="1">
    <location>
        <begin position="58"/>
        <end position="76"/>
    </location>
</feature>
<feature type="compositionally biased region" description="Polar residues" evidence="1">
    <location>
        <begin position="192"/>
        <end position="201"/>
    </location>
</feature>
<gene>
    <name evidence="2" type="ORF">CLUG_04396</name>
</gene>
<dbReference type="VEuPathDB" id="FungiDB:CLUG_04396"/>
<dbReference type="EMBL" id="CH408080">
    <property type="protein sequence ID" value="EEQ40268.1"/>
    <property type="molecule type" value="Genomic_DNA"/>
</dbReference>
<feature type="compositionally biased region" description="Basic residues" evidence="1">
    <location>
        <begin position="244"/>
        <end position="253"/>
    </location>
</feature>
<dbReference type="KEGG" id="clu:CLUG_04396"/>
<evidence type="ECO:0000313" key="3">
    <source>
        <dbReference type="Proteomes" id="UP000007703"/>
    </source>
</evidence>